<dbReference type="GO" id="GO:0008270">
    <property type="term" value="F:zinc ion binding"/>
    <property type="evidence" value="ECO:0007669"/>
    <property type="project" value="UniProtKB-KW"/>
</dbReference>
<dbReference type="EMBL" id="MU853648">
    <property type="protein sequence ID" value="KAK4139838.1"/>
    <property type="molecule type" value="Genomic_DNA"/>
</dbReference>
<dbReference type="InterPro" id="IPR017921">
    <property type="entry name" value="Znf_CTCHY"/>
</dbReference>
<dbReference type="InterPro" id="IPR037274">
    <property type="entry name" value="Znf_CHY_sf"/>
</dbReference>
<dbReference type="PROSITE" id="PS51266">
    <property type="entry name" value="ZF_CHY"/>
    <property type="match status" value="1"/>
</dbReference>
<evidence type="ECO:0000259" key="6">
    <source>
        <dbReference type="PROSITE" id="PS50089"/>
    </source>
</evidence>
<dbReference type="AlphaFoldDB" id="A0AAN6ZJ74"/>
<feature type="region of interest" description="Disordered" evidence="5">
    <location>
        <begin position="634"/>
        <end position="754"/>
    </location>
</feature>
<dbReference type="PROSITE" id="PS51270">
    <property type="entry name" value="ZF_CTCHY"/>
    <property type="match status" value="1"/>
</dbReference>
<dbReference type="SUPFAM" id="SSF57850">
    <property type="entry name" value="RING/U-box"/>
    <property type="match status" value="1"/>
</dbReference>
<feature type="domain" description="CHY-type" evidence="7">
    <location>
        <begin position="287"/>
        <end position="354"/>
    </location>
</feature>
<dbReference type="InterPro" id="IPR039512">
    <property type="entry name" value="RCHY1_zinc-ribbon"/>
</dbReference>
<feature type="compositionally biased region" description="Low complexity" evidence="5">
    <location>
        <begin position="589"/>
        <end position="601"/>
    </location>
</feature>
<dbReference type="GO" id="GO:0006511">
    <property type="term" value="P:ubiquitin-dependent protein catabolic process"/>
    <property type="evidence" value="ECO:0007669"/>
    <property type="project" value="TreeGrafter"/>
</dbReference>
<dbReference type="GeneID" id="87818788"/>
<dbReference type="PANTHER" id="PTHR21319">
    <property type="entry name" value="RING FINGER AND CHY ZINC FINGER DOMAIN-CONTAINING PROTEIN 1"/>
    <property type="match status" value="1"/>
</dbReference>
<proteinExistence type="predicted"/>
<feature type="region of interest" description="Disordered" evidence="5">
    <location>
        <begin position="571"/>
        <end position="601"/>
    </location>
</feature>
<reference evidence="9" key="1">
    <citation type="journal article" date="2023" name="Mol. Phylogenet. Evol.">
        <title>Genome-scale phylogeny and comparative genomics of the fungal order Sordariales.</title>
        <authorList>
            <person name="Hensen N."/>
            <person name="Bonometti L."/>
            <person name="Westerberg I."/>
            <person name="Brannstrom I.O."/>
            <person name="Guillou S."/>
            <person name="Cros-Aarteil S."/>
            <person name="Calhoun S."/>
            <person name="Haridas S."/>
            <person name="Kuo A."/>
            <person name="Mondo S."/>
            <person name="Pangilinan J."/>
            <person name="Riley R."/>
            <person name="LaButti K."/>
            <person name="Andreopoulos B."/>
            <person name="Lipzen A."/>
            <person name="Chen C."/>
            <person name="Yan M."/>
            <person name="Daum C."/>
            <person name="Ng V."/>
            <person name="Clum A."/>
            <person name="Steindorff A."/>
            <person name="Ohm R.A."/>
            <person name="Martin F."/>
            <person name="Silar P."/>
            <person name="Natvig D.O."/>
            <person name="Lalanne C."/>
            <person name="Gautier V."/>
            <person name="Ament-Velasquez S.L."/>
            <person name="Kruys A."/>
            <person name="Hutchinson M.I."/>
            <person name="Powell A.J."/>
            <person name="Barry K."/>
            <person name="Miller A.N."/>
            <person name="Grigoriev I.V."/>
            <person name="Debuchy R."/>
            <person name="Gladieux P."/>
            <person name="Hiltunen Thoren M."/>
            <person name="Johannesson H."/>
        </authorList>
    </citation>
    <scope>NUCLEOTIDE SEQUENCE</scope>
    <source>
        <strain evidence="9">CBS 141.50</strain>
    </source>
</reference>
<keyword evidence="3" id="KW-0862">Zinc</keyword>
<feature type="domain" description="RING-type" evidence="6">
    <location>
        <begin position="422"/>
        <end position="464"/>
    </location>
</feature>
<dbReference type="Gene3D" id="2.20.28.10">
    <property type="match status" value="1"/>
</dbReference>
<dbReference type="RefSeq" id="XP_062633209.1">
    <property type="nucleotide sequence ID" value="XM_062782175.1"/>
</dbReference>
<evidence type="ECO:0000259" key="7">
    <source>
        <dbReference type="PROSITE" id="PS51266"/>
    </source>
</evidence>
<feature type="region of interest" description="Disordered" evidence="5">
    <location>
        <begin position="535"/>
        <end position="557"/>
    </location>
</feature>
<evidence type="ECO:0000256" key="5">
    <source>
        <dbReference type="SAM" id="MobiDB-lite"/>
    </source>
</evidence>
<dbReference type="GO" id="GO:0061630">
    <property type="term" value="F:ubiquitin protein ligase activity"/>
    <property type="evidence" value="ECO:0007669"/>
    <property type="project" value="TreeGrafter"/>
</dbReference>
<dbReference type="InterPro" id="IPR013083">
    <property type="entry name" value="Znf_RING/FYVE/PHD"/>
</dbReference>
<feature type="compositionally biased region" description="Basic and acidic residues" evidence="5">
    <location>
        <begin position="579"/>
        <end position="588"/>
    </location>
</feature>
<dbReference type="Pfam" id="PF14599">
    <property type="entry name" value="zinc_ribbon_6"/>
    <property type="match status" value="1"/>
</dbReference>
<dbReference type="InterPro" id="IPR008913">
    <property type="entry name" value="Znf_CHY"/>
</dbReference>
<feature type="compositionally biased region" description="Low complexity" evidence="5">
    <location>
        <begin position="145"/>
        <end position="157"/>
    </location>
</feature>
<dbReference type="SUPFAM" id="SSF161245">
    <property type="entry name" value="Zinc hairpin stack"/>
    <property type="match status" value="1"/>
</dbReference>
<dbReference type="InterPro" id="IPR001841">
    <property type="entry name" value="Znf_RING"/>
</dbReference>
<evidence type="ECO:0000256" key="4">
    <source>
        <dbReference type="PROSITE-ProRule" id="PRU00601"/>
    </source>
</evidence>
<dbReference type="Gene3D" id="3.30.40.10">
    <property type="entry name" value="Zinc/RING finger domain, C3HC4 (zinc finger)"/>
    <property type="match status" value="1"/>
</dbReference>
<dbReference type="Proteomes" id="UP001302676">
    <property type="component" value="Unassembled WGS sequence"/>
</dbReference>
<evidence type="ECO:0000313" key="10">
    <source>
        <dbReference type="Proteomes" id="UP001302676"/>
    </source>
</evidence>
<evidence type="ECO:0000259" key="8">
    <source>
        <dbReference type="PROSITE" id="PS51270"/>
    </source>
</evidence>
<gene>
    <name evidence="9" type="ORF">C8A04DRAFT_32669</name>
</gene>
<dbReference type="PANTHER" id="PTHR21319:SF0">
    <property type="entry name" value="AND RING FINGER DOMAIN PROTEIN, PUTATIVE (AFU_ORTHOLOGUE AFUA_1G08900)-RELATED"/>
    <property type="match status" value="1"/>
</dbReference>
<dbReference type="GO" id="GO:0016567">
    <property type="term" value="P:protein ubiquitination"/>
    <property type="evidence" value="ECO:0007669"/>
    <property type="project" value="TreeGrafter"/>
</dbReference>
<evidence type="ECO:0000313" key="9">
    <source>
        <dbReference type="EMBL" id="KAK4139838.1"/>
    </source>
</evidence>
<feature type="compositionally biased region" description="Acidic residues" evidence="5">
    <location>
        <begin position="678"/>
        <end position="692"/>
    </location>
</feature>
<keyword evidence="10" id="KW-1185">Reference proteome</keyword>
<evidence type="ECO:0000256" key="2">
    <source>
        <dbReference type="ARBA" id="ARBA00022771"/>
    </source>
</evidence>
<feature type="compositionally biased region" description="Polar residues" evidence="5">
    <location>
        <begin position="542"/>
        <end position="557"/>
    </location>
</feature>
<dbReference type="Pfam" id="PF05495">
    <property type="entry name" value="zf-CHY"/>
    <property type="match status" value="1"/>
</dbReference>
<feature type="region of interest" description="Disordered" evidence="5">
    <location>
        <begin position="242"/>
        <end position="280"/>
    </location>
</feature>
<dbReference type="CDD" id="cd16464">
    <property type="entry name" value="RING-H2_Pirh2-like"/>
    <property type="match status" value="1"/>
</dbReference>
<keyword evidence="2 4" id="KW-0863">Zinc-finger</keyword>
<feature type="compositionally biased region" description="Acidic residues" evidence="5">
    <location>
        <begin position="710"/>
        <end position="748"/>
    </location>
</feature>
<dbReference type="SMART" id="SM00184">
    <property type="entry name" value="RING"/>
    <property type="match status" value="1"/>
</dbReference>
<dbReference type="PROSITE" id="PS50089">
    <property type="entry name" value="ZF_RING_2"/>
    <property type="match status" value="1"/>
</dbReference>
<feature type="compositionally biased region" description="Polar residues" evidence="5">
    <location>
        <begin position="94"/>
        <end position="107"/>
    </location>
</feature>
<comment type="caution">
    <text evidence="9">The sequence shown here is derived from an EMBL/GenBank/DDBJ whole genome shotgun (WGS) entry which is preliminary data.</text>
</comment>
<feature type="region of interest" description="Disordered" evidence="5">
    <location>
        <begin position="75"/>
        <end position="161"/>
    </location>
</feature>
<accession>A0AAN6ZJ74</accession>
<sequence>MAQLVSNFLITPVLRQARRFSAGFAADDAPAIDPPSMQRPRAQSTGFPGALGTTIVERDHENGNTLAIEGASGALTTDTPLESPGQAHGPVPSPTSSPDAVTSTTATFEPDTSIASAAMTGPSPNLTAEMSQQNNLSPTPEGMGTTRSSSRPRTTPIPEDDGMRDLRRRIQAIQLLEVTQDAKAQLMHGLLTEKYTSLQQHLPKSSSVGLRPVSRASASAVDNHQEPLGSGGALQNWMKWNPLADSSGSSGPVDLPLTEEDLEPTFAPKPQSEDRKDWWSVEENQEEEESRLGCQHYRRNVKLQCFTCDRWYTCRHCHDSVEDHALPRQQTKHMLCMICGCAQKVSDTCTRCYTTAANYYCGVCKLWSDDPNKPMYHCPDCGLCRVGQGLGKDFSHCKRCMACVSMSDTNHKCIERAVDSDCPICNEYLLDSPKSVTFMQCGHSIHVDCLEELKKTSYRCPLCNKSCTNMEYTFRQLDLQILAQPMPPNYADSRAIISCNDCSAKSQTAYHWIGLKCAICSSYNTTQLQLLDMPGGDAAAEHQQSQPEPHHLQSGQQPIALDPALVDEEMRRRNRASRRQQERQRNSEQNRGQNQRRGSSNSMIGASAMQQALGLLATSPSAYSRALITRLLNRGAPPADNPPPVVEEEDPKSASLLSPASATVSPPPVVTSARAEDGDSDSDDDDDGEMDMLDLFGGRDRDFDRAESAVEFDDDEDVSSDEDGSDGEFEEGDDDYDEDDEDEVEDDILLLGHR</sequence>
<dbReference type="GO" id="GO:0005634">
    <property type="term" value="C:nucleus"/>
    <property type="evidence" value="ECO:0007669"/>
    <property type="project" value="TreeGrafter"/>
</dbReference>
<name>A0AAN6ZJ74_9PEZI</name>
<dbReference type="InterPro" id="IPR037275">
    <property type="entry name" value="Znf_CTCHY_sf"/>
</dbReference>
<keyword evidence="1" id="KW-0479">Metal-binding</keyword>
<dbReference type="Pfam" id="PF13639">
    <property type="entry name" value="zf-RING_2"/>
    <property type="match status" value="1"/>
</dbReference>
<protein>
    <submittedName>
        <fullName evidence="9">Uncharacterized protein</fullName>
    </submittedName>
</protein>
<feature type="compositionally biased region" description="Polar residues" evidence="5">
    <location>
        <begin position="122"/>
        <end position="138"/>
    </location>
</feature>
<evidence type="ECO:0000256" key="3">
    <source>
        <dbReference type="ARBA" id="ARBA00022833"/>
    </source>
</evidence>
<feature type="compositionally biased region" description="Basic and acidic residues" evidence="5">
    <location>
        <begin position="697"/>
        <end position="708"/>
    </location>
</feature>
<organism evidence="9 10">
    <name type="scientific">Dichotomopilus funicola</name>
    <dbReference type="NCBI Taxonomy" id="1934379"/>
    <lineage>
        <taxon>Eukaryota</taxon>
        <taxon>Fungi</taxon>
        <taxon>Dikarya</taxon>
        <taxon>Ascomycota</taxon>
        <taxon>Pezizomycotina</taxon>
        <taxon>Sordariomycetes</taxon>
        <taxon>Sordariomycetidae</taxon>
        <taxon>Sordariales</taxon>
        <taxon>Chaetomiaceae</taxon>
        <taxon>Dichotomopilus</taxon>
    </lineage>
</organism>
<evidence type="ECO:0000256" key="1">
    <source>
        <dbReference type="ARBA" id="ARBA00022723"/>
    </source>
</evidence>
<feature type="compositionally biased region" description="Low complexity" evidence="5">
    <location>
        <begin position="653"/>
        <end position="664"/>
    </location>
</feature>
<reference evidence="9" key="2">
    <citation type="submission" date="2023-05" db="EMBL/GenBank/DDBJ databases">
        <authorList>
            <consortium name="Lawrence Berkeley National Laboratory"/>
            <person name="Steindorff A."/>
            <person name="Hensen N."/>
            <person name="Bonometti L."/>
            <person name="Westerberg I."/>
            <person name="Brannstrom I.O."/>
            <person name="Guillou S."/>
            <person name="Cros-Aarteil S."/>
            <person name="Calhoun S."/>
            <person name="Haridas S."/>
            <person name="Kuo A."/>
            <person name="Mondo S."/>
            <person name="Pangilinan J."/>
            <person name="Riley R."/>
            <person name="Labutti K."/>
            <person name="Andreopoulos B."/>
            <person name="Lipzen A."/>
            <person name="Chen C."/>
            <person name="Yanf M."/>
            <person name="Daum C."/>
            <person name="Ng V."/>
            <person name="Clum A."/>
            <person name="Ohm R."/>
            <person name="Martin F."/>
            <person name="Silar P."/>
            <person name="Natvig D."/>
            <person name="Lalanne C."/>
            <person name="Gautier V."/>
            <person name="Ament-Velasquez S.L."/>
            <person name="Kruys A."/>
            <person name="Hutchinson M.I."/>
            <person name="Powell A.J."/>
            <person name="Barry K."/>
            <person name="Miller A.N."/>
            <person name="Grigoriev I.V."/>
            <person name="Debuchy R."/>
            <person name="Gladieux P."/>
            <person name="Thoren M.H."/>
            <person name="Johannesson H."/>
        </authorList>
    </citation>
    <scope>NUCLEOTIDE SEQUENCE</scope>
    <source>
        <strain evidence="9">CBS 141.50</strain>
    </source>
</reference>
<dbReference type="SUPFAM" id="SSF161219">
    <property type="entry name" value="CHY zinc finger-like"/>
    <property type="match status" value="1"/>
</dbReference>
<feature type="domain" description="CTCHY-type" evidence="8">
    <location>
        <begin position="356"/>
        <end position="421"/>
    </location>
</feature>